<dbReference type="AlphaFoldDB" id="A0A0J1B9U8"/>
<accession>A0A0J1B9U8</accession>
<name>A0A0J1B9U8_RHOIS</name>
<organism evidence="1 2">
    <name type="scientific">Rhodopirellula islandica</name>
    <dbReference type="NCBI Taxonomy" id="595434"/>
    <lineage>
        <taxon>Bacteria</taxon>
        <taxon>Pseudomonadati</taxon>
        <taxon>Planctomycetota</taxon>
        <taxon>Planctomycetia</taxon>
        <taxon>Pirellulales</taxon>
        <taxon>Pirellulaceae</taxon>
        <taxon>Rhodopirellula</taxon>
    </lineage>
</organism>
<dbReference type="Proteomes" id="UP000036367">
    <property type="component" value="Unassembled WGS sequence"/>
</dbReference>
<sequence>MKRECLAIQASCFDAEKLDPIDFFLCVQQSVCVGHKPRLPTNDCHEFPGGGILPTQEVRGGV</sequence>
<comment type="caution">
    <text evidence="1">The sequence shown here is derived from an EMBL/GenBank/DDBJ whole genome shotgun (WGS) entry which is preliminary data.</text>
</comment>
<gene>
    <name evidence="1" type="ORF">RISK_004630</name>
</gene>
<keyword evidence="2" id="KW-1185">Reference proteome</keyword>
<proteinExistence type="predicted"/>
<dbReference type="STRING" id="595434.RISK_004630"/>
<evidence type="ECO:0000313" key="2">
    <source>
        <dbReference type="Proteomes" id="UP000036367"/>
    </source>
</evidence>
<evidence type="ECO:0000313" key="1">
    <source>
        <dbReference type="EMBL" id="KLU03318.1"/>
    </source>
</evidence>
<protein>
    <submittedName>
        <fullName evidence="1">Uncharacterized protein</fullName>
    </submittedName>
</protein>
<reference evidence="1" key="1">
    <citation type="submission" date="2015-05" db="EMBL/GenBank/DDBJ databases">
        <title>Permanent draft genome of Rhodopirellula islandicus K833.</title>
        <authorList>
            <person name="Kizina J."/>
            <person name="Richter M."/>
            <person name="Glockner F.O."/>
            <person name="Harder J."/>
        </authorList>
    </citation>
    <scope>NUCLEOTIDE SEQUENCE [LARGE SCALE GENOMIC DNA]</scope>
    <source>
        <strain evidence="1">K833</strain>
    </source>
</reference>
<dbReference type="EMBL" id="LECT01000038">
    <property type="protein sequence ID" value="KLU03318.1"/>
    <property type="molecule type" value="Genomic_DNA"/>
</dbReference>